<organism evidence="2 3">
    <name type="scientific">Rhamnusium bicolor</name>
    <dbReference type="NCBI Taxonomy" id="1586634"/>
    <lineage>
        <taxon>Eukaryota</taxon>
        <taxon>Metazoa</taxon>
        <taxon>Ecdysozoa</taxon>
        <taxon>Arthropoda</taxon>
        <taxon>Hexapoda</taxon>
        <taxon>Insecta</taxon>
        <taxon>Pterygota</taxon>
        <taxon>Neoptera</taxon>
        <taxon>Endopterygota</taxon>
        <taxon>Coleoptera</taxon>
        <taxon>Polyphaga</taxon>
        <taxon>Cucujiformia</taxon>
        <taxon>Chrysomeloidea</taxon>
        <taxon>Cerambycidae</taxon>
        <taxon>Lepturinae</taxon>
        <taxon>Rhagiini</taxon>
        <taxon>Rhamnusium</taxon>
    </lineage>
</organism>
<sequence length="149" mass="17588">MSESNDIKTSPTKVAILDWQMSTLRSPVIDISYLVYSTGSGVELEKFDELLEFYYDSFSNFLKELGSNAEEIFPYSSLKEHWRKYALFGLLMAILGLPMILCDKEEVVSFEDLQEDQNFSDIINFEIKEKDLYYRRIKDVVRHYFDYIL</sequence>
<proteinExistence type="predicted"/>
<evidence type="ECO:0000313" key="3">
    <source>
        <dbReference type="Proteomes" id="UP001162156"/>
    </source>
</evidence>
<comment type="caution">
    <text evidence="2">The sequence shown here is derived from an EMBL/GenBank/DDBJ whole genome shotgun (WGS) entry which is preliminary data.</text>
</comment>
<accession>A0AAV8Z0Y9</accession>
<dbReference type="PANTHER" id="PTHR11012:SF30">
    <property type="entry name" value="PROTEIN KINASE-LIKE DOMAIN-CONTAINING"/>
    <property type="match status" value="1"/>
</dbReference>
<evidence type="ECO:0000256" key="1">
    <source>
        <dbReference type="SAM" id="Phobius"/>
    </source>
</evidence>
<dbReference type="AlphaFoldDB" id="A0AAV8Z0Y9"/>
<dbReference type="InterPro" id="IPR011009">
    <property type="entry name" value="Kinase-like_dom_sf"/>
</dbReference>
<dbReference type="Gene3D" id="3.90.1200.10">
    <property type="match status" value="1"/>
</dbReference>
<keyword evidence="1" id="KW-0472">Membrane</keyword>
<name>A0AAV8Z0Y9_9CUCU</name>
<feature type="transmembrane region" description="Helical" evidence="1">
    <location>
        <begin position="85"/>
        <end position="101"/>
    </location>
</feature>
<dbReference type="SUPFAM" id="SSF56112">
    <property type="entry name" value="Protein kinase-like (PK-like)"/>
    <property type="match status" value="1"/>
</dbReference>
<dbReference type="EMBL" id="JANEYF010001757">
    <property type="protein sequence ID" value="KAJ8957801.1"/>
    <property type="molecule type" value="Genomic_DNA"/>
</dbReference>
<gene>
    <name evidence="2" type="ORF">NQ314_006476</name>
</gene>
<keyword evidence="1" id="KW-0812">Transmembrane</keyword>
<dbReference type="PANTHER" id="PTHR11012">
    <property type="entry name" value="PROTEIN KINASE-LIKE DOMAIN-CONTAINING"/>
    <property type="match status" value="1"/>
</dbReference>
<reference evidence="2" key="1">
    <citation type="journal article" date="2023" name="Insect Mol. Biol.">
        <title>Genome sequencing provides insights into the evolution of gene families encoding plant cell wall-degrading enzymes in longhorned beetles.</title>
        <authorList>
            <person name="Shin N.R."/>
            <person name="Okamura Y."/>
            <person name="Kirsch R."/>
            <person name="Pauchet Y."/>
        </authorList>
    </citation>
    <scope>NUCLEOTIDE SEQUENCE</scope>
    <source>
        <strain evidence="2">RBIC_L_NR</strain>
    </source>
</reference>
<dbReference type="Pfam" id="PF02958">
    <property type="entry name" value="EcKL"/>
    <property type="match status" value="1"/>
</dbReference>
<dbReference type="InterPro" id="IPR004119">
    <property type="entry name" value="EcKL"/>
</dbReference>
<dbReference type="Proteomes" id="UP001162156">
    <property type="component" value="Unassembled WGS sequence"/>
</dbReference>
<keyword evidence="3" id="KW-1185">Reference proteome</keyword>
<keyword evidence="1" id="KW-1133">Transmembrane helix</keyword>
<evidence type="ECO:0000313" key="2">
    <source>
        <dbReference type="EMBL" id="KAJ8957801.1"/>
    </source>
</evidence>
<protein>
    <submittedName>
        <fullName evidence="2">Uncharacterized protein</fullName>
    </submittedName>
</protein>